<keyword evidence="3" id="KW-1185">Reference proteome</keyword>
<comment type="caution">
    <text evidence="2">The sequence shown here is derived from an EMBL/GenBank/DDBJ whole genome shotgun (WGS) entry which is preliminary data.</text>
</comment>
<sequence length="147" mass="16521">MERKGRGVVFLSLLISLTLCCNIYESWRGRGSVSTLVDLFNICNIHEVGGIQTRMPCSFDVFHPGAEQVVLVAFEVEVLSRQMLVRYAEVFLLMFAKVHSMAFLSMRTTSSALSLSTFLPILTQLDYSYSVELILFAVLSLSKRGKE</sequence>
<dbReference type="Proteomes" id="UP000824120">
    <property type="component" value="Chromosome 1"/>
</dbReference>
<gene>
    <name evidence="2" type="ORF">H5410_000810</name>
</gene>
<evidence type="ECO:0000313" key="3">
    <source>
        <dbReference type="Proteomes" id="UP000824120"/>
    </source>
</evidence>
<reference evidence="2 3" key="1">
    <citation type="submission" date="2020-09" db="EMBL/GenBank/DDBJ databases">
        <title>De no assembly of potato wild relative species, Solanum commersonii.</title>
        <authorList>
            <person name="Cho K."/>
        </authorList>
    </citation>
    <scope>NUCLEOTIDE SEQUENCE [LARGE SCALE GENOMIC DNA]</scope>
    <source>
        <strain evidence="2">LZ3.2</strain>
        <tissue evidence="2">Leaf</tissue>
    </source>
</reference>
<dbReference type="AlphaFoldDB" id="A0A9J6AWW8"/>
<proteinExistence type="predicted"/>
<evidence type="ECO:0000313" key="2">
    <source>
        <dbReference type="EMBL" id="KAG5629093.1"/>
    </source>
</evidence>
<evidence type="ECO:0000256" key="1">
    <source>
        <dbReference type="SAM" id="Phobius"/>
    </source>
</evidence>
<accession>A0A9J6AWW8</accession>
<organism evidence="2 3">
    <name type="scientific">Solanum commersonii</name>
    <name type="common">Commerson's wild potato</name>
    <name type="synonym">Commerson's nightshade</name>
    <dbReference type="NCBI Taxonomy" id="4109"/>
    <lineage>
        <taxon>Eukaryota</taxon>
        <taxon>Viridiplantae</taxon>
        <taxon>Streptophyta</taxon>
        <taxon>Embryophyta</taxon>
        <taxon>Tracheophyta</taxon>
        <taxon>Spermatophyta</taxon>
        <taxon>Magnoliopsida</taxon>
        <taxon>eudicotyledons</taxon>
        <taxon>Gunneridae</taxon>
        <taxon>Pentapetalae</taxon>
        <taxon>asterids</taxon>
        <taxon>lamiids</taxon>
        <taxon>Solanales</taxon>
        <taxon>Solanaceae</taxon>
        <taxon>Solanoideae</taxon>
        <taxon>Solaneae</taxon>
        <taxon>Solanum</taxon>
    </lineage>
</organism>
<dbReference type="EMBL" id="JACXVP010000001">
    <property type="protein sequence ID" value="KAG5629093.1"/>
    <property type="molecule type" value="Genomic_DNA"/>
</dbReference>
<keyword evidence="1" id="KW-0812">Transmembrane</keyword>
<feature type="transmembrane region" description="Helical" evidence="1">
    <location>
        <begin position="6"/>
        <end position="24"/>
    </location>
</feature>
<name>A0A9J6AWW8_SOLCO</name>
<keyword evidence="1" id="KW-0472">Membrane</keyword>
<keyword evidence="1" id="KW-1133">Transmembrane helix</keyword>
<protein>
    <submittedName>
        <fullName evidence="2">Uncharacterized protein</fullName>
    </submittedName>
</protein>